<dbReference type="PANTHER" id="PTHR30267:SF2">
    <property type="entry name" value="PROTEIN PRKA"/>
    <property type="match status" value="1"/>
</dbReference>
<dbReference type="OrthoDB" id="6798at2157"/>
<dbReference type="SUPFAM" id="SSF52540">
    <property type="entry name" value="P-loop containing nucleoside triphosphate hydrolases"/>
    <property type="match status" value="1"/>
</dbReference>
<reference evidence="3" key="1">
    <citation type="submission" date="2016-12" db="EMBL/GenBank/DDBJ databases">
        <authorList>
            <person name="Herbold C."/>
        </authorList>
    </citation>
    <scope>NUCLEOTIDE SEQUENCE [LARGE SCALE GENOMIC DNA]</scope>
</reference>
<organism evidence="2 3">
    <name type="scientific">Nitrosotalea sinensis</name>
    <dbReference type="NCBI Taxonomy" id="1499975"/>
    <lineage>
        <taxon>Archaea</taxon>
        <taxon>Nitrososphaerota</taxon>
        <taxon>Nitrososphaeria</taxon>
        <taxon>Nitrosotaleales</taxon>
        <taxon>Nitrosotaleaceae</taxon>
        <taxon>Nitrosotalea</taxon>
    </lineage>
</organism>
<dbReference type="Gene3D" id="3.40.50.300">
    <property type="entry name" value="P-loop containing nucleotide triphosphate hydrolases"/>
    <property type="match status" value="1"/>
</dbReference>
<dbReference type="PANTHER" id="PTHR30267">
    <property type="entry name" value="PROTEIN KINASE PRKA"/>
    <property type="match status" value="1"/>
</dbReference>
<gene>
    <name evidence="2" type="ORF">NSIN_10072</name>
</gene>
<dbReference type="EMBL" id="FRFC01000001">
    <property type="protein sequence ID" value="SHO42549.1"/>
    <property type="molecule type" value="Genomic_DNA"/>
</dbReference>
<accession>A0A2H1EEU3</accession>
<dbReference type="InterPro" id="IPR002078">
    <property type="entry name" value="Sigma_54_int"/>
</dbReference>
<evidence type="ECO:0000313" key="3">
    <source>
        <dbReference type="Proteomes" id="UP000232412"/>
    </source>
</evidence>
<evidence type="ECO:0000313" key="2">
    <source>
        <dbReference type="EMBL" id="SHO42549.1"/>
    </source>
</evidence>
<dbReference type="EC" id="6.6.1.1" evidence="2"/>
<dbReference type="Proteomes" id="UP000232412">
    <property type="component" value="Unassembled WGS sequence"/>
</dbReference>
<keyword evidence="2" id="KW-0436">Ligase</keyword>
<dbReference type="AlphaFoldDB" id="A0A2H1EEU3"/>
<name>A0A2H1EEU3_9ARCH</name>
<dbReference type="GO" id="GO:0016851">
    <property type="term" value="F:magnesium chelatase activity"/>
    <property type="evidence" value="ECO:0007669"/>
    <property type="project" value="UniProtKB-EC"/>
</dbReference>
<dbReference type="GO" id="GO:0004672">
    <property type="term" value="F:protein kinase activity"/>
    <property type="evidence" value="ECO:0007669"/>
    <property type="project" value="TreeGrafter"/>
</dbReference>
<dbReference type="RefSeq" id="WP_133124017.1">
    <property type="nucleotide sequence ID" value="NZ_FRFC01000001.1"/>
</dbReference>
<protein>
    <submittedName>
        <fullName evidence="2">Mg-chelatase subunit</fullName>
        <ecNumber evidence="2">6.6.1.1</ecNumber>
    </submittedName>
</protein>
<dbReference type="Pfam" id="PF00158">
    <property type="entry name" value="Sigma54_activat"/>
    <property type="match status" value="1"/>
</dbReference>
<sequence length="545" mass="61599">MSSEYEILVNRSYSSEPKYAEIMAGVPEDYAQIKTLRDLLEINYKIVGAKEQLRRNLIAKIRSKNIAYPGILGFDNDVVPALDRAILSYHDMILVGQIGQAKTKLAQIIAANLLSPMPVIKGSITNDCPMDLPAHNLVSLLEDKENRMSIPQFYVDGDSMEKIRNDKLDTKIEWVDGLRRFKYVLATPDISVKDLVGQIDAIRVTKKGTEMYEIESYFPGQLMQAKHGLFCIDELPVLDTRKQVSLLSVLQEGRFTTGAYPVIFEPKTVFFATANPIDYTHSGKIIEPLYDRLKSHIQTHYPRSLDEEMMIIIQEAKIPKAFIPIFLLKILARIVQTARSSTDINQDKGVSVRIGIHCLELLVGESERTRSIINNVLAVPRPCDIFSIDQSIKFGLAELDDTFENRSQIIRILISDSIKHTSLEYLSTVDPAVLNSIKQEFSGKSFHVSQTILGSGDLSLSYNNQLKDFNSLKDLISKIFQRVVSDQEMFVTEIKKYGISSDSMKISERVNDEFKAGVVELILDGLCWVEPKILDRKDGMYFGNQ</sequence>
<evidence type="ECO:0000259" key="1">
    <source>
        <dbReference type="Pfam" id="PF00158"/>
    </source>
</evidence>
<feature type="domain" description="Sigma-54 factor interaction" evidence="1">
    <location>
        <begin position="220"/>
        <end position="295"/>
    </location>
</feature>
<keyword evidence="3" id="KW-1185">Reference proteome</keyword>
<dbReference type="GO" id="GO:0005524">
    <property type="term" value="F:ATP binding"/>
    <property type="evidence" value="ECO:0007669"/>
    <property type="project" value="InterPro"/>
</dbReference>
<dbReference type="GO" id="GO:0006355">
    <property type="term" value="P:regulation of DNA-templated transcription"/>
    <property type="evidence" value="ECO:0007669"/>
    <property type="project" value="InterPro"/>
</dbReference>
<proteinExistence type="predicted"/>
<dbReference type="InterPro" id="IPR027417">
    <property type="entry name" value="P-loop_NTPase"/>
</dbReference>